<feature type="domain" description="Metallo-beta-lactamase" evidence="7">
    <location>
        <begin position="513"/>
        <end position="728"/>
    </location>
</feature>
<gene>
    <name evidence="8" type="ORF">C4B60_05270</name>
</gene>
<dbReference type="Gene3D" id="3.60.15.10">
    <property type="entry name" value="Ribonuclease Z/Hydroxyacylglutathione hydrolase-like"/>
    <property type="match status" value="1"/>
</dbReference>
<sequence>MQDHLSLFFKIQICRSEQMKWIVPGALMALLGAAFAHSLIWGLIFLPYYLFSFIRHRPPLKILLPLILFAVFFYIYGCCTFNSQVTNLNGDEKTLPLKIVTPLKINDKTASAQAETVNGEKIQVRFYLPKDTPQEQISSITPSNCTWKGELEAPSPARNPYLFDYQHYLQNLSIHWIFTVSSIHDFSDCVPLSLTTIEKLLLKRDHGMNRVERIFPVSLQPVAKSLLFGDRSDMDEELLEAYRRLGVIHLLAISGMHVGMVVAMLWQLLLRVGVTKENVRFSLLAALPLYAAMTGGSPPVVRAVSSIIAVIFFTMVSKKITLLQALCITFIIQLLINPAVLSQVSFQLSYTVSFSIILSAPGFLKASSKLFAILKVTTVAQVGSLPILLFHFHETSIAGFFTNLFYIPLFTIVLLPSLFILYFLSFFNQELTYFLSLGLEAGVSLLNKVSLYLSSFPYVVLVFGKPSYFLVMVYIGLSLLLFFFLEKRIFVKPALLLLIALTVDWLSGRYSLQGSILFIDVGQGDSILIDLPLGQGTYLIDTGGAISFGDEQNSFSVGKEIIWPVLKGRGTTSIDRLILTHGDWDHIGGTVDLAAYADIKEVWISPGSYEKETVSDMLTELHELSIPVFEVQAPYMWTAGESLFELMYPHDEEYTGNNDSLVVKAEIGGLEWLFTGDLEAEGEAELMERYPSLSADVLKIGHHGSKTSTTEAFLDQVDPDYAIISAGAKNRYNHPHSDVVSRIEDKEIVLFGTYSHGAIDYQFQGKKGTFRTIFPYDGE</sequence>
<dbReference type="Pfam" id="PF13567">
    <property type="entry name" value="DUF4131"/>
    <property type="match status" value="1"/>
</dbReference>
<feature type="transmembrane region" description="Helical" evidence="6">
    <location>
        <begin position="62"/>
        <end position="79"/>
    </location>
</feature>
<evidence type="ECO:0000256" key="4">
    <source>
        <dbReference type="ARBA" id="ARBA00022989"/>
    </source>
</evidence>
<dbReference type="NCBIfam" id="TIGR00361">
    <property type="entry name" value="ComEC_Rec2"/>
    <property type="match status" value="1"/>
</dbReference>
<organism evidence="8 9">
    <name type="scientific">Jeotgalibacillus proteolyticus</name>
    <dbReference type="NCBI Taxonomy" id="2082395"/>
    <lineage>
        <taxon>Bacteria</taxon>
        <taxon>Bacillati</taxon>
        <taxon>Bacillota</taxon>
        <taxon>Bacilli</taxon>
        <taxon>Bacillales</taxon>
        <taxon>Caryophanaceae</taxon>
        <taxon>Jeotgalibacillus</taxon>
    </lineage>
</organism>
<dbReference type="AlphaFoldDB" id="A0A2S5GF22"/>
<name>A0A2S5GF22_9BACL</name>
<dbReference type="NCBIfam" id="TIGR00360">
    <property type="entry name" value="ComEC_N-term"/>
    <property type="match status" value="1"/>
</dbReference>
<keyword evidence="2" id="KW-1003">Cell membrane</keyword>
<comment type="subcellular location">
    <subcellularLocation>
        <location evidence="1">Cell membrane</location>
        <topology evidence="1">Multi-pass membrane protein</topology>
    </subcellularLocation>
</comment>
<feature type="transmembrane region" description="Helical" evidence="6">
    <location>
        <begin position="21"/>
        <end position="50"/>
    </location>
</feature>
<reference evidence="8 9" key="1">
    <citation type="submission" date="2018-02" db="EMBL/GenBank/DDBJ databases">
        <title>Jeotgalibacillus proteolyticum sp. nov. a protease producing bacterium isolated from ocean sediments of Laizhou Bay.</title>
        <authorList>
            <person name="Li Y."/>
        </authorList>
    </citation>
    <scope>NUCLEOTIDE SEQUENCE [LARGE SCALE GENOMIC DNA]</scope>
    <source>
        <strain evidence="8 9">22-7</strain>
    </source>
</reference>
<evidence type="ECO:0000313" key="8">
    <source>
        <dbReference type="EMBL" id="PPA71473.1"/>
    </source>
</evidence>
<evidence type="ECO:0000256" key="1">
    <source>
        <dbReference type="ARBA" id="ARBA00004651"/>
    </source>
</evidence>
<feature type="transmembrane region" description="Helical" evidence="6">
    <location>
        <begin position="371"/>
        <end position="392"/>
    </location>
</feature>
<evidence type="ECO:0000256" key="6">
    <source>
        <dbReference type="SAM" id="Phobius"/>
    </source>
</evidence>
<dbReference type="Pfam" id="PF03772">
    <property type="entry name" value="Competence"/>
    <property type="match status" value="1"/>
</dbReference>
<comment type="caution">
    <text evidence="8">The sequence shown here is derived from an EMBL/GenBank/DDBJ whole genome shotgun (WGS) entry which is preliminary data.</text>
</comment>
<dbReference type="InterPro" id="IPR001279">
    <property type="entry name" value="Metallo-B-lactamas"/>
</dbReference>
<keyword evidence="4 6" id="KW-1133">Transmembrane helix</keyword>
<keyword evidence="5 6" id="KW-0472">Membrane</keyword>
<feature type="transmembrane region" description="Helical" evidence="6">
    <location>
        <begin position="247"/>
        <end position="269"/>
    </location>
</feature>
<dbReference type="GO" id="GO:0005886">
    <property type="term" value="C:plasma membrane"/>
    <property type="evidence" value="ECO:0007669"/>
    <property type="project" value="UniProtKB-SubCell"/>
</dbReference>
<dbReference type="OrthoDB" id="9761531at2"/>
<dbReference type="CDD" id="cd07731">
    <property type="entry name" value="ComA-like_MBL-fold"/>
    <property type="match status" value="1"/>
</dbReference>
<dbReference type="SUPFAM" id="SSF56281">
    <property type="entry name" value="Metallo-hydrolase/oxidoreductase"/>
    <property type="match status" value="1"/>
</dbReference>
<keyword evidence="9" id="KW-1185">Reference proteome</keyword>
<dbReference type="PANTHER" id="PTHR30619">
    <property type="entry name" value="DNA INTERNALIZATION/COMPETENCE PROTEIN COMEC/REC2"/>
    <property type="match status" value="1"/>
</dbReference>
<feature type="transmembrane region" description="Helical" evidence="6">
    <location>
        <begin position="467"/>
        <end position="485"/>
    </location>
</feature>
<proteinExistence type="predicted"/>
<dbReference type="GO" id="GO:0030420">
    <property type="term" value="P:establishment of competence for transformation"/>
    <property type="evidence" value="ECO:0007669"/>
    <property type="project" value="InterPro"/>
</dbReference>
<feature type="transmembrane region" description="Helical" evidence="6">
    <location>
        <begin position="320"/>
        <end position="340"/>
    </location>
</feature>
<evidence type="ECO:0000256" key="3">
    <source>
        <dbReference type="ARBA" id="ARBA00022692"/>
    </source>
</evidence>
<dbReference type="InterPro" id="IPR004477">
    <property type="entry name" value="ComEC_N"/>
</dbReference>
<dbReference type="EMBL" id="PREZ01000002">
    <property type="protein sequence ID" value="PPA71473.1"/>
    <property type="molecule type" value="Genomic_DNA"/>
</dbReference>
<dbReference type="InterPro" id="IPR035681">
    <property type="entry name" value="ComA-like_MBL"/>
</dbReference>
<evidence type="ECO:0000256" key="2">
    <source>
        <dbReference type="ARBA" id="ARBA00022475"/>
    </source>
</evidence>
<feature type="transmembrane region" description="Helical" evidence="6">
    <location>
        <begin position="289"/>
        <end position="313"/>
    </location>
</feature>
<feature type="transmembrane region" description="Helical" evidence="6">
    <location>
        <begin position="404"/>
        <end position="424"/>
    </location>
</feature>
<dbReference type="InterPro" id="IPR004797">
    <property type="entry name" value="Competence_ComEC/Rec2"/>
</dbReference>
<evidence type="ECO:0000256" key="5">
    <source>
        <dbReference type="ARBA" id="ARBA00023136"/>
    </source>
</evidence>
<dbReference type="Pfam" id="PF00753">
    <property type="entry name" value="Lactamase_B"/>
    <property type="match status" value="1"/>
</dbReference>
<keyword evidence="3 6" id="KW-0812">Transmembrane</keyword>
<dbReference type="InterPro" id="IPR036866">
    <property type="entry name" value="RibonucZ/Hydroxyglut_hydro"/>
</dbReference>
<protein>
    <submittedName>
        <fullName evidence="8">DNA internalization-related competence protein ComEC/Rec2</fullName>
    </submittedName>
</protein>
<dbReference type="InterPro" id="IPR052159">
    <property type="entry name" value="Competence_DNA_uptake"/>
</dbReference>
<dbReference type="Proteomes" id="UP000239047">
    <property type="component" value="Unassembled WGS sequence"/>
</dbReference>
<accession>A0A2S5GF22</accession>
<dbReference type="InterPro" id="IPR025405">
    <property type="entry name" value="DUF4131"/>
</dbReference>
<evidence type="ECO:0000259" key="7">
    <source>
        <dbReference type="SMART" id="SM00849"/>
    </source>
</evidence>
<evidence type="ECO:0000313" key="9">
    <source>
        <dbReference type="Proteomes" id="UP000239047"/>
    </source>
</evidence>
<dbReference type="SMART" id="SM00849">
    <property type="entry name" value="Lactamase_B"/>
    <property type="match status" value="1"/>
</dbReference>
<dbReference type="PANTHER" id="PTHR30619:SF1">
    <property type="entry name" value="RECOMBINATION PROTEIN 2"/>
    <property type="match status" value="1"/>
</dbReference>